<feature type="region of interest" description="Disordered" evidence="1">
    <location>
        <begin position="24"/>
        <end position="43"/>
    </location>
</feature>
<feature type="domain" description="Transglutaminase-like" evidence="2">
    <location>
        <begin position="408"/>
        <end position="473"/>
    </location>
</feature>
<proteinExistence type="predicted"/>
<protein>
    <submittedName>
        <fullName evidence="3">Transglutaminase</fullName>
    </submittedName>
</protein>
<accession>A0ABM7WWQ6</accession>
<gene>
    <name evidence="3" type="ORF">AMOR_29270</name>
</gene>
<dbReference type="Pfam" id="PF01841">
    <property type="entry name" value="Transglut_core"/>
    <property type="match status" value="1"/>
</dbReference>
<keyword evidence="4" id="KW-1185">Reference proteome</keyword>
<dbReference type="SUPFAM" id="SSF54001">
    <property type="entry name" value="Cysteine proteinases"/>
    <property type="match status" value="1"/>
</dbReference>
<dbReference type="EMBL" id="AP025591">
    <property type="protein sequence ID" value="BDG03931.1"/>
    <property type="molecule type" value="Genomic_DNA"/>
</dbReference>
<dbReference type="InterPro" id="IPR002931">
    <property type="entry name" value="Transglutaminase-like"/>
</dbReference>
<evidence type="ECO:0000313" key="3">
    <source>
        <dbReference type="EMBL" id="BDG03931.1"/>
    </source>
</evidence>
<dbReference type="InterPro" id="IPR038765">
    <property type="entry name" value="Papain-like_cys_pep_sf"/>
</dbReference>
<dbReference type="SMART" id="SM00460">
    <property type="entry name" value="TGc"/>
    <property type="match status" value="1"/>
</dbReference>
<dbReference type="RefSeq" id="WP_248352306.1">
    <property type="nucleotide sequence ID" value="NZ_AP025591.1"/>
</dbReference>
<reference evidence="4" key="1">
    <citation type="journal article" date="2022" name="Int. J. Syst. Evol. Microbiol.">
        <title>Anaeromyxobacter oryzae sp. nov., Anaeromyxobacter diazotrophicus sp. nov. and Anaeromyxobacter paludicola sp. nov., isolated from paddy soils.</title>
        <authorList>
            <person name="Itoh H."/>
            <person name="Xu Z."/>
            <person name="Mise K."/>
            <person name="Masuda Y."/>
            <person name="Ushijima N."/>
            <person name="Hayakawa C."/>
            <person name="Shiratori Y."/>
            <person name="Senoo K."/>
        </authorList>
    </citation>
    <scope>NUCLEOTIDE SEQUENCE [LARGE SCALE GENOMIC DNA]</scope>
    <source>
        <strain evidence="4">Red232</strain>
    </source>
</reference>
<dbReference type="PANTHER" id="PTHR33490">
    <property type="entry name" value="BLR5614 PROTEIN-RELATED"/>
    <property type="match status" value="1"/>
</dbReference>
<evidence type="ECO:0000259" key="2">
    <source>
        <dbReference type="SMART" id="SM00460"/>
    </source>
</evidence>
<name>A0ABM7WWQ6_9BACT</name>
<dbReference type="PANTHER" id="PTHR33490:SF3">
    <property type="entry name" value="CONSERVED INTEGRAL MEMBRANE PROTEIN"/>
    <property type="match status" value="1"/>
</dbReference>
<evidence type="ECO:0000256" key="1">
    <source>
        <dbReference type="SAM" id="MobiDB-lite"/>
    </source>
</evidence>
<evidence type="ECO:0000313" key="4">
    <source>
        <dbReference type="Proteomes" id="UP001162891"/>
    </source>
</evidence>
<sequence length="511" mass="54653">MPARLVALLPPLALVALVGCPEERPDAVRPPPRPPQAMLSAGAQNQPDVLTLARPTGPEWFGIYLGGRKAGWTKVQLATELRDGRNVLVGRSEMLMRVNVGGKTVERSQTEERVYEARPGGRLLSFRAVFGGDGGDRTVTGTCNTRERCTATIESPGGAHEERTLDGVTETADLADGVRLAAARRTTVRGRQIEFMKLRVRDQQDAFVRRERVAGAGVQEEVSVVEEIEIGDRMPVVYQVADDGRVVEIRYGDAIVSRPETEDRARTLDTVDLFALGRVALPRALPRTVPAAITYRIEGLPPAFDAASPRQKVARDGKAALLTVTARIPAAADPAKDTPLAKAKDGARPDDLAATAEVDSDAPTIQRLARETAGSAPGAYAAAKLLATKVYGTLEKAYGASHDRASDVLVAGKGDCTEHAVLMVALARALGIPARQVYGLVYARYSDGQDALYWHAWAQVRSAAEWIDVDPIFDQPVADATHVALGTGTQVDVVGLLGSLKVTGVEVKEGK</sequence>
<dbReference type="PROSITE" id="PS51257">
    <property type="entry name" value="PROKAR_LIPOPROTEIN"/>
    <property type="match status" value="1"/>
</dbReference>
<organism evidence="3 4">
    <name type="scientific">Anaeromyxobacter oryzae</name>
    <dbReference type="NCBI Taxonomy" id="2918170"/>
    <lineage>
        <taxon>Bacteria</taxon>
        <taxon>Pseudomonadati</taxon>
        <taxon>Myxococcota</taxon>
        <taxon>Myxococcia</taxon>
        <taxon>Myxococcales</taxon>
        <taxon>Cystobacterineae</taxon>
        <taxon>Anaeromyxobacteraceae</taxon>
        <taxon>Anaeromyxobacter</taxon>
    </lineage>
</organism>
<dbReference type="Proteomes" id="UP001162891">
    <property type="component" value="Chromosome"/>
</dbReference>
<dbReference type="Gene3D" id="3.10.620.30">
    <property type="match status" value="1"/>
</dbReference>